<keyword evidence="5" id="KW-0472">Membrane</keyword>
<dbReference type="EMBL" id="BMIL01000014">
    <property type="protein sequence ID" value="GGC75904.1"/>
    <property type="molecule type" value="Genomic_DNA"/>
</dbReference>
<evidence type="ECO:0000259" key="6">
    <source>
        <dbReference type="PROSITE" id="PS51007"/>
    </source>
</evidence>
<comment type="caution">
    <text evidence="7">The sequence shown here is derived from an EMBL/GenBank/DDBJ whole genome shotgun (WGS) entry which is preliminary data.</text>
</comment>
<keyword evidence="3 4" id="KW-0408">Iron</keyword>
<keyword evidence="8" id="KW-1185">Reference proteome</keyword>
<evidence type="ECO:0000256" key="4">
    <source>
        <dbReference type="PROSITE-ProRule" id="PRU00433"/>
    </source>
</evidence>
<evidence type="ECO:0000313" key="7">
    <source>
        <dbReference type="EMBL" id="GGC75904.1"/>
    </source>
</evidence>
<dbReference type="Pfam" id="PF00034">
    <property type="entry name" value="Cytochrom_C"/>
    <property type="match status" value="1"/>
</dbReference>
<keyword evidence="5" id="KW-1133">Transmembrane helix</keyword>
<feature type="domain" description="Cytochrome c" evidence="6">
    <location>
        <begin position="228"/>
        <end position="318"/>
    </location>
</feature>
<dbReference type="GO" id="GO:0020037">
    <property type="term" value="F:heme binding"/>
    <property type="evidence" value="ECO:0007669"/>
    <property type="project" value="InterPro"/>
</dbReference>
<feature type="transmembrane region" description="Helical" evidence="5">
    <location>
        <begin position="31"/>
        <end position="51"/>
    </location>
</feature>
<dbReference type="GO" id="GO:0009055">
    <property type="term" value="F:electron transfer activity"/>
    <property type="evidence" value="ECO:0007669"/>
    <property type="project" value="InterPro"/>
</dbReference>
<dbReference type="PANTHER" id="PTHR35008">
    <property type="entry name" value="BLL4482 PROTEIN-RELATED"/>
    <property type="match status" value="1"/>
</dbReference>
<keyword evidence="1 4" id="KW-0349">Heme</keyword>
<protein>
    <recommendedName>
        <fullName evidence="6">Cytochrome c domain-containing protein</fullName>
    </recommendedName>
</protein>
<evidence type="ECO:0000256" key="3">
    <source>
        <dbReference type="ARBA" id="ARBA00023004"/>
    </source>
</evidence>
<accession>A0A916XIK5</accession>
<reference evidence="7" key="1">
    <citation type="journal article" date="2014" name="Int. J. Syst. Evol. Microbiol.">
        <title>Complete genome sequence of Corynebacterium casei LMG S-19264T (=DSM 44701T), isolated from a smear-ripened cheese.</title>
        <authorList>
            <consortium name="US DOE Joint Genome Institute (JGI-PGF)"/>
            <person name="Walter F."/>
            <person name="Albersmeier A."/>
            <person name="Kalinowski J."/>
            <person name="Ruckert C."/>
        </authorList>
    </citation>
    <scope>NUCLEOTIDE SEQUENCE</scope>
    <source>
        <strain evidence="7">CGMCC 1.15343</strain>
    </source>
</reference>
<dbReference type="PANTHER" id="PTHR35008:SF4">
    <property type="entry name" value="BLL4482 PROTEIN"/>
    <property type="match status" value="1"/>
</dbReference>
<dbReference type="GO" id="GO:0046872">
    <property type="term" value="F:metal ion binding"/>
    <property type="evidence" value="ECO:0007669"/>
    <property type="project" value="UniProtKB-KW"/>
</dbReference>
<name>A0A916XIK5_9SPHI</name>
<sequence>MHICNRKTLIMNKESTEKEIKQALIYTARTTAIIAFLFVACGTIFICTLFFNGQPDVELTAKTKQDVETGIAAVNVKSQVVPADAWKAPDENTIPADTKYGQMIRYGKELIAHTSKYFGPNGSIARITNGMNCQNCHLDGGTKLFGNNYAGFISSFPKMSGRSGKVEPASARIAECFNRSLAGKVPDESGKEIQAMLAYMKWLGTGVKKGEKVFGTGTEKLKYLDRAANVKHGAILYTSKCQSCHGATGEGILEEDKLTYVYPPLWGKHSYNDGAGMYRLSNFAGFVKNNMPYGARYGDVQLSDEEAWDLAAFVNSQPRPHKDQRKDYPDLLKKPFDAPYGPYADNFSENQHKYGPFAPIVNSEKQVKLTTK</sequence>
<dbReference type="Proteomes" id="UP000651668">
    <property type="component" value="Unassembled WGS sequence"/>
</dbReference>
<keyword evidence="5" id="KW-0812">Transmembrane</keyword>
<proteinExistence type="predicted"/>
<dbReference type="InterPro" id="IPR036909">
    <property type="entry name" value="Cyt_c-like_dom_sf"/>
</dbReference>
<evidence type="ECO:0000256" key="5">
    <source>
        <dbReference type="SAM" id="Phobius"/>
    </source>
</evidence>
<organism evidence="7 8">
    <name type="scientific">Pedobacter quisquiliarum</name>
    <dbReference type="NCBI Taxonomy" id="1834438"/>
    <lineage>
        <taxon>Bacteria</taxon>
        <taxon>Pseudomonadati</taxon>
        <taxon>Bacteroidota</taxon>
        <taxon>Sphingobacteriia</taxon>
        <taxon>Sphingobacteriales</taxon>
        <taxon>Sphingobacteriaceae</taxon>
        <taxon>Pedobacter</taxon>
    </lineage>
</organism>
<dbReference type="SUPFAM" id="SSF46626">
    <property type="entry name" value="Cytochrome c"/>
    <property type="match status" value="2"/>
</dbReference>
<dbReference type="Gene3D" id="1.10.760.10">
    <property type="entry name" value="Cytochrome c-like domain"/>
    <property type="match status" value="2"/>
</dbReference>
<dbReference type="InterPro" id="IPR009056">
    <property type="entry name" value="Cyt_c-like_dom"/>
</dbReference>
<dbReference type="AlphaFoldDB" id="A0A916XIK5"/>
<gene>
    <name evidence="7" type="ORF">GCM10011387_32120</name>
</gene>
<reference evidence="7" key="2">
    <citation type="submission" date="2020-09" db="EMBL/GenBank/DDBJ databases">
        <authorList>
            <person name="Sun Q."/>
            <person name="Zhou Y."/>
        </authorList>
    </citation>
    <scope>NUCLEOTIDE SEQUENCE</scope>
    <source>
        <strain evidence="7">CGMCC 1.15343</strain>
    </source>
</reference>
<dbReference type="InterPro" id="IPR051459">
    <property type="entry name" value="Cytochrome_c-type_DH"/>
</dbReference>
<evidence type="ECO:0000256" key="2">
    <source>
        <dbReference type="ARBA" id="ARBA00022723"/>
    </source>
</evidence>
<keyword evidence="2 4" id="KW-0479">Metal-binding</keyword>
<evidence type="ECO:0000313" key="8">
    <source>
        <dbReference type="Proteomes" id="UP000651668"/>
    </source>
</evidence>
<evidence type="ECO:0000256" key="1">
    <source>
        <dbReference type="ARBA" id="ARBA00022617"/>
    </source>
</evidence>
<dbReference type="PROSITE" id="PS51007">
    <property type="entry name" value="CYTC"/>
    <property type="match status" value="1"/>
</dbReference>